<sequence>MISKVFLAYILIAHGAVPACLVANTTSAADAEVPGTPHNTLAPGGLHSATQATPANSAAAEHPPSDTTATSSGPKSGNATDAALGHTQK</sequence>
<dbReference type="Proteomes" id="UP000325313">
    <property type="component" value="Unassembled WGS sequence"/>
</dbReference>
<feature type="region of interest" description="Disordered" evidence="1">
    <location>
        <begin position="30"/>
        <end position="89"/>
    </location>
</feature>
<accession>A0A5B0M4Q8</accession>
<dbReference type="EMBL" id="VDEP01000481">
    <property type="protein sequence ID" value="KAA1070990.1"/>
    <property type="molecule type" value="Genomic_DNA"/>
</dbReference>
<feature type="compositionally biased region" description="Low complexity" evidence="1">
    <location>
        <begin position="48"/>
        <end position="60"/>
    </location>
</feature>
<comment type="caution">
    <text evidence="3">The sequence shown here is derived from an EMBL/GenBank/DDBJ whole genome shotgun (WGS) entry which is preliminary data.</text>
</comment>
<evidence type="ECO:0000313" key="3">
    <source>
        <dbReference type="EMBL" id="KAA1070990.1"/>
    </source>
</evidence>
<protein>
    <recommendedName>
        <fullName evidence="5">Secreted protein</fullName>
    </recommendedName>
</protein>
<organism evidence="3 4">
    <name type="scientific">Puccinia graminis f. sp. tritici</name>
    <dbReference type="NCBI Taxonomy" id="56615"/>
    <lineage>
        <taxon>Eukaryota</taxon>
        <taxon>Fungi</taxon>
        <taxon>Dikarya</taxon>
        <taxon>Basidiomycota</taxon>
        <taxon>Pucciniomycotina</taxon>
        <taxon>Pucciniomycetes</taxon>
        <taxon>Pucciniales</taxon>
        <taxon>Pucciniaceae</taxon>
        <taxon>Puccinia</taxon>
    </lineage>
</organism>
<dbReference type="AlphaFoldDB" id="A0A5B0M4Q8"/>
<feature type="signal peptide" evidence="2">
    <location>
        <begin position="1"/>
        <end position="15"/>
    </location>
</feature>
<evidence type="ECO:0000256" key="1">
    <source>
        <dbReference type="SAM" id="MobiDB-lite"/>
    </source>
</evidence>
<name>A0A5B0M4Q8_PUCGR</name>
<feature type="chain" id="PRO_5022903842" description="Secreted protein" evidence="2">
    <location>
        <begin position="16"/>
        <end position="89"/>
    </location>
</feature>
<proteinExistence type="predicted"/>
<evidence type="ECO:0000256" key="2">
    <source>
        <dbReference type="SAM" id="SignalP"/>
    </source>
</evidence>
<evidence type="ECO:0008006" key="5">
    <source>
        <dbReference type="Google" id="ProtNLM"/>
    </source>
</evidence>
<keyword evidence="2" id="KW-0732">Signal</keyword>
<feature type="compositionally biased region" description="Polar residues" evidence="1">
    <location>
        <begin position="65"/>
        <end position="79"/>
    </location>
</feature>
<gene>
    <name evidence="3" type="ORF">PGTUg99_007211</name>
</gene>
<evidence type="ECO:0000313" key="4">
    <source>
        <dbReference type="Proteomes" id="UP000325313"/>
    </source>
</evidence>
<reference evidence="3 4" key="1">
    <citation type="submission" date="2019-05" db="EMBL/GenBank/DDBJ databases">
        <title>Emergence of the Ug99 lineage of the wheat stem rust pathogen through somatic hybridization.</title>
        <authorList>
            <person name="Li F."/>
            <person name="Upadhyaya N.M."/>
            <person name="Sperschneider J."/>
            <person name="Matny O."/>
            <person name="Nguyen-Phuc H."/>
            <person name="Mago R."/>
            <person name="Raley C."/>
            <person name="Miller M.E."/>
            <person name="Silverstein K.A.T."/>
            <person name="Henningsen E."/>
            <person name="Hirsch C.D."/>
            <person name="Visser B."/>
            <person name="Pretorius Z.A."/>
            <person name="Steffenson B.J."/>
            <person name="Schwessinger B."/>
            <person name="Dodds P.N."/>
            <person name="Figueroa M."/>
        </authorList>
    </citation>
    <scope>NUCLEOTIDE SEQUENCE [LARGE SCALE GENOMIC DNA]</scope>
    <source>
        <strain evidence="3 4">Ug99</strain>
    </source>
</reference>